<evidence type="ECO:0000256" key="1">
    <source>
        <dbReference type="SAM" id="MobiDB-lite"/>
    </source>
</evidence>
<protein>
    <submittedName>
        <fullName evidence="2">Uncharacterized protein</fullName>
    </submittedName>
</protein>
<sequence length="32" mass="3836">MVLKLYPGDRRLQNSRVDQNQNRNSGFEKSWV</sequence>
<proteinExistence type="predicted"/>
<evidence type="ECO:0000313" key="2">
    <source>
        <dbReference type="EMBL" id="SVE48688.1"/>
    </source>
</evidence>
<dbReference type="EMBL" id="UINC01220674">
    <property type="protein sequence ID" value="SVE48688.1"/>
    <property type="molecule type" value="Genomic_DNA"/>
</dbReference>
<feature type="region of interest" description="Disordered" evidence="1">
    <location>
        <begin position="1"/>
        <end position="32"/>
    </location>
</feature>
<gene>
    <name evidence="2" type="ORF">METZ01_LOCUS501542</name>
</gene>
<name>A0A383DXW5_9ZZZZ</name>
<feature type="compositionally biased region" description="Polar residues" evidence="1">
    <location>
        <begin position="14"/>
        <end position="32"/>
    </location>
</feature>
<feature type="non-terminal residue" evidence="2">
    <location>
        <position position="32"/>
    </location>
</feature>
<accession>A0A383DXW5</accession>
<organism evidence="2">
    <name type="scientific">marine metagenome</name>
    <dbReference type="NCBI Taxonomy" id="408172"/>
    <lineage>
        <taxon>unclassified sequences</taxon>
        <taxon>metagenomes</taxon>
        <taxon>ecological metagenomes</taxon>
    </lineage>
</organism>
<dbReference type="AlphaFoldDB" id="A0A383DXW5"/>
<reference evidence="2" key="1">
    <citation type="submission" date="2018-05" db="EMBL/GenBank/DDBJ databases">
        <authorList>
            <person name="Lanie J.A."/>
            <person name="Ng W.-L."/>
            <person name="Kazmierczak K.M."/>
            <person name="Andrzejewski T.M."/>
            <person name="Davidsen T.M."/>
            <person name="Wayne K.J."/>
            <person name="Tettelin H."/>
            <person name="Glass J.I."/>
            <person name="Rusch D."/>
            <person name="Podicherti R."/>
            <person name="Tsui H.-C.T."/>
            <person name="Winkler M.E."/>
        </authorList>
    </citation>
    <scope>NUCLEOTIDE SEQUENCE</scope>
</reference>